<dbReference type="OrthoDB" id="2876402at2"/>
<dbReference type="RefSeq" id="WP_148566403.1">
    <property type="nucleotide sequence ID" value="NZ_RXYA01000004.1"/>
</dbReference>
<protein>
    <submittedName>
        <fullName evidence="1">Uncharacterized protein</fullName>
    </submittedName>
</protein>
<comment type="caution">
    <text evidence="1">The sequence shown here is derived from an EMBL/GenBank/DDBJ whole genome shotgun (WGS) entry which is preliminary data.</text>
</comment>
<proteinExistence type="predicted"/>
<dbReference type="Proteomes" id="UP000616595">
    <property type="component" value="Unassembled WGS sequence"/>
</dbReference>
<name>A0A923KV93_9FIRM</name>
<reference evidence="1" key="1">
    <citation type="submission" date="2019-10" db="EMBL/GenBank/DDBJ databases">
        <authorList>
            <person name="Ross D.E."/>
            <person name="Gulliver D."/>
        </authorList>
    </citation>
    <scope>NUCLEOTIDE SEQUENCE</scope>
    <source>
        <strain evidence="1">DER-2019</strain>
    </source>
</reference>
<gene>
    <name evidence="1" type="ORF">GH810_02890</name>
</gene>
<evidence type="ECO:0000313" key="2">
    <source>
        <dbReference type="Proteomes" id="UP000616595"/>
    </source>
</evidence>
<organism evidence="1 2">
    <name type="scientific">Acetobacterium paludosum</name>
    <dbReference type="NCBI Taxonomy" id="52693"/>
    <lineage>
        <taxon>Bacteria</taxon>
        <taxon>Bacillati</taxon>
        <taxon>Bacillota</taxon>
        <taxon>Clostridia</taxon>
        <taxon>Eubacteriales</taxon>
        <taxon>Eubacteriaceae</taxon>
        <taxon>Acetobacterium</taxon>
    </lineage>
</organism>
<keyword evidence="2" id="KW-1185">Reference proteome</keyword>
<sequence length="214" mass="24862">MLKLIEGTKKDRPVVDYEIIYLNGMIKAIKAKQLEPENKDAAKQIVFYTMKYISVVELKDMTRERLEGLLLFNEMLLNTVCELTPADLITIFPINKTYDGARYQMKDYFTTMEALQDHGLNKPIQIKETASSLLWDYMNHTVMMYQVHCMSAISELHAIETGKGLMEQFFEEQGVKVGTFRKYENDTGQNFMIDEDGRSFPVTKKTPRYIKLVN</sequence>
<evidence type="ECO:0000313" key="1">
    <source>
        <dbReference type="EMBL" id="MBC3887255.1"/>
    </source>
</evidence>
<dbReference type="EMBL" id="WJBD01000002">
    <property type="protein sequence ID" value="MBC3887255.1"/>
    <property type="molecule type" value="Genomic_DNA"/>
</dbReference>
<dbReference type="AlphaFoldDB" id="A0A923KV93"/>
<reference evidence="1" key="2">
    <citation type="submission" date="2020-10" db="EMBL/GenBank/DDBJ databases">
        <title>Comparative genomics of the Acetobacterium genus.</title>
        <authorList>
            <person name="Marshall C."/>
            <person name="May H."/>
            <person name="Norman S."/>
        </authorList>
    </citation>
    <scope>NUCLEOTIDE SEQUENCE</scope>
    <source>
        <strain evidence="1">DER-2019</strain>
    </source>
</reference>
<accession>A0A923KV93</accession>